<dbReference type="PANTHER" id="PTHR11139:SF119">
    <property type="entry name" value="SERINE_THREONINE-PROTEIN KINASE SMG1"/>
    <property type="match status" value="1"/>
</dbReference>
<sequence length="527" mass="59081">QLALSVATQSCVRLADCEEAAVREKCSRLLLTVAKWTPSVDSPAALQQLIDWQRDAPATATSLLDISDFDTEGDPVGSVLYLAVCHCPSLAKSWARLAGWAYRWGRKVTDQVLTAGDKEAIDALIPEGVSNNTVYSILADTSPPADDDDIEAENTNVSDVIEWQLQALGTFTTEQLVGLVDMWRKSHSRTYNFYQLSAHSYFRYLQLCDSPQEDSQAITATLRLLRLIVKHAQELQSVLEVGLTTTPTRPWVCIIPQLFSRLSHPQPFVRRRVTELLCRLAADQPHLIIFPSVVGSDAGAATIRDMPHTKLFSTAATRDLGEDLELAEDEEEEFEDDEVESQTAEETQAMENCFQAMVDILAKQEPEGIAQVQVFVGELRRITLLWDELWLGTLVQHHAVVARRITQLEMEVVRVDDNLHLSPTEKDRLVAEKHRNILKPILFVLEQLHAITSVTAETPHEVWFQEKFGGDIAEALDKLRCPADPRKPGDAWSSLKRLQLKLQQRATKRSAYSLRMSEVSPTLAGLR</sequence>
<dbReference type="InterPro" id="IPR016024">
    <property type="entry name" value="ARM-type_fold"/>
</dbReference>
<proteinExistence type="predicted"/>
<dbReference type="InterPro" id="IPR014009">
    <property type="entry name" value="PIK_FAT"/>
</dbReference>
<evidence type="ECO:0000259" key="2">
    <source>
        <dbReference type="PROSITE" id="PS51189"/>
    </source>
</evidence>
<dbReference type="EMBL" id="GEBQ01013852">
    <property type="protein sequence ID" value="JAT26125.1"/>
    <property type="molecule type" value="Transcribed_RNA"/>
</dbReference>
<organism evidence="3">
    <name type="scientific">Graphocephala atropunctata</name>
    <dbReference type="NCBI Taxonomy" id="36148"/>
    <lineage>
        <taxon>Eukaryota</taxon>
        <taxon>Metazoa</taxon>
        <taxon>Ecdysozoa</taxon>
        <taxon>Arthropoda</taxon>
        <taxon>Hexapoda</taxon>
        <taxon>Insecta</taxon>
        <taxon>Pterygota</taxon>
        <taxon>Neoptera</taxon>
        <taxon>Paraneoptera</taxon>
        <taxon>Hemiptera</taxon>
        <taxon>Auchenorrhyncha</taxon>
        <taxon>Membracoidea</taxon>
        <taxon>Cicadellidae</taxon>
        <taxon>Cicadellinae</taxon>
        <taxon>Cicadellini</taxon>
        <taxon>Graphocephala</taxon>
    </lineage>
</organism>
<dbReference type="GO" id="GO:0005737">
    <property type="term" value="C:cytoplasm"/>
    <property type="evidence" value="ECO:0007669"/>
    <property type="project" value="TreeGrafter"/>
</dbReference>
<dbReference type="PROSITE" id="PS51189">
    <property type="entry name" value="FAT"/>
    <property type="match status" value="1"/>
</dbReference>
<feature type="non-terminal residue" evidence="3">
    <location>
        <position position="1"/>
    </location>
</feature>
<feature type="domain" description="FAT" evidence="2">
    <location>
        <begin position="1"/>
        <end position="298"/>
    </location>
</feature>
<protein>
    <recommendedName>
        <fullName evidence="2">FAT domain-containing protein</fullName>
    </recommendedName>
</protein>
<feature type="coiled-coil region" evidence="1">
    <location>
        <begin position="317"/>
        <end position="347"/>
    </location>
</feature>
<dbReference type="SUPFAM" id="SSF48371">
    <property type="entry name" value="ARM repeat"/>
    <property type="match status" value="1"/>
</dbReference>
<dbReference type="GO" id="GO:0031931">
    <property type="term" value="C:TORC1 complex"/>
    <property type="evidence" value="ECO:0007669"/>
    <property type="project" value="TreeGrafter"/>
</dbReference>
<evidence type="ECO:0000313" key="3">
    <source>
        <dbReference type="EMBL" id="JAT26125.1"/>
    </source>
</evidence>
<gene>
    <name evidence="3" type="ORF">g.7577</name>
</gene>
<name>A0A1B6LR22_9HEMI</name>
<dbReference type="AlphaFoldDB" id="A0A1B6LR22"/>
<dbReference type="GO" id="GO:0031932">
    <property type="term" value="C:TORC2 complex"/>
    <property type="evidence" value="ECO:0007669"/>
    <property type="project" value="TreeGrafter"/>
</dbReference>
<dbReference type="GO" id="GO:0016242">
    <property type="term" value="P:negative regulation of macroautophagy"/>
    <property type="evidence" value="ECO:0007669"/>
    <property type="project" value="TreeGrafter"/>
</dbReference>
<dbReference type="GO" id="GO:0031929">
    <property type="term" value="P:TOR signaling"/>
    <property type="evidence" value="ECO:0007669"/>
    <property type="project" value="TreeGrafter"/>
</dbReference>
<dbReference type="PANTHER" id="PTHR11139">
    <property type="entry name" value="ATAXIA TELANGIECTASIA MUTATED ATM -RELATED"/>
    <property type="match status" value="1"/>
</dbReference>
<dbReference type="GO" id="GO:0004674">
    <property type="term" value="F:protein serine/threonine kinase activity"/>
    <property type="evidence" value="ECO:0007669"/>
    <property type="project" value="TreeGrafter"/>
</dbReference>
<dbReference type="SMART" id="SM01345">
    <property type="entry name" value="Rapamycin_bind"/>
    <property type="match status" value="1"/>
</dbReference>
<reference evidence="3" key="1">
    <citation type="submission" date="2015-11" db="EMBL/GenBank/DDBJ databases">
        <title>De novo transcriptome assembly of four potential Pierce s Disease insect vectors from Arizona vineyards.</title>
        <authorList>
            <person name="Tassone E.E."/>
        </authorList>
    </citation>
    <scope>NUCLEOTIDE SEQUENCE</scope>
</reference>
<dbReference type="GO" id="GO:0005634">
    <property type="term" value="C:nucleus"/>
    <property type="evidence" value="ECO:0007669"/>
    <property type="project" value="TreeGrafter"/>
</dbReference>
<dbReference type="InterPro" id="IPR050517">
    <property type="entry name" value="DDR_Repair_Kinase"/>
</dbReference>
<keyword evidence="1" id="KW-0175">Coiled coil</keyword>
<evidence type="ECO:0000256" key="1">
    <source>
        <dbReference type="SAM" id="Coils"/>
    </source>
</evidence>
<accession>A0A1B6LR22</accession>
<feature type="non-terminal residue" evidence="3">
    <location>
        <position position="527"/>
    </location>
</feature>